<comment type="caution">
    <text evidence="1">The sequence shown here is derived from an EMBL/GenBank/DDBJ whole genome shotgun (WGS) entry which is preliminary data.</text>
</comment>
<name>A0A3D9C6I6_9FLAO</name>
<accession>A0A3D9C6I6</accession>
<evidence type="ECO:0000313" key="2">
    <source>
        <dbReference type="Proteomes" id="UP000256686"/>
    </source>
</evidence>
<proteinExistence type="predicted"/>
<reference evidence="2" key="1">
    <citation type="submission" date="2018-06" db="EMBL/GenBank/DDBJ databases">
        <authorList>
            <person name="Lum Nde A."/>
            <person name="Hugo C."/>
        </authorList>
    </citation>
    <scope>NUCLEOTIDE SEQUENCE [LARGE SCALE GENOMIC DNA]</scope>
    <source>
        <strain evidence="2">1_F178</strain>
    </source>
</reference>
<gene>
    <name evidence="1" type="ORF">DRF65_17855</name>
</gene>
<dbReference type="AlphaFoldDB" id="A0A3D9C6I6"/>
<keyword evidence="2" id="KW-1185">Reference proteome</keyword>
<evidence type="ECO:0000313" key="1">
    <source>
        <dbReference type="EMBL" id="REC61122.1"/>
    </source>
</evidence>
<dbReference type="RefSeq" id="WP_115972104.1">
    <property type="nucleotide sequence ID" value="NZ_QNVT01000018.1"/>
</dbReference>
<organism evidence="1 2">
    <name type="scientific">Chryseobacterium pennae</name>
    <dbReference type="NCBI Taxonomy" id="2258962"/>
    <lineage>
        <taxon>Bacteria</taxon>
        <taxon>Pseudomonadati</taxon>
        <taxon>Bacteroidota</taxon>
        <taxon>Flavobacteriia</taxon>
        <taxon>Flavobacteriales</taxon>
        <taxon>Weeksellaceae</taxon>
        <taxon>Chryseobacterium group</taxon>
        <taxon>Chryseobacterium</taxon>
    </lineage>
</organism>
<protein>
    <submittedName>
        <fullName evidence="1">Uncharacterized protein</fullName>
    </submittedName>
</protein>
<dbReference type="Proteomes" id="UP000256686">
    <property type="component" value="Unassembled WGS sequence"/>
</dbReference>
<dbReference type="EMBL" id="QNVT01000018">
    <property type="protein sequence ID" value="REC61122.1"/>
    <property type="molecule type" value="Genomic_DNA"/>
</dbReference>
<sequence>MKSFLKALANMFSKYDPEDIFLNTPLQQYKGRIEINKVVKLGNCRVHYSPDYLFQTPDEVLNILKDQSLLWMDNQNSLLGFTDQKRTLLIPLNKISRIEIQNVLKGRGPAEACLWVYLYEKSFVMLSISPEIYYYDQYAEEINKKTGFAVTFSPEFYNA</sequence>